<dbReference type="GeneTree" id="ENSGT00940000162601"/>
<organism evidence="7 8">
    <name type="scientific">Peromyscus maniculatus bairdii</name>
    <name type="common">Prairie deer mouse</name>
    <dbReference type="NCBI Taxonomy" id="230844"/>
    <lineage>
        <taxon>Eukaryota</taxon>
        <taxon>Metazoa</taxon>
        <taxon>Chordata</taxon>
        <taxon>Craniata</taxon>
        <taxon>Vertebrata</taxon>
        <taxon>Euteleostomi</taxon>
        <taxon>Mammalia</taxon>
        <taxon>Eutheria</taxon>
        <taxon>Euarchontoglires</taxon>
        <taxon>Glires</taxon>
        <taxon>Rodentia</taxon>
        <taxon>Myomorpha</taxon>
        <taxon>Muroidea</taxon>
        <taxon>Cricetidae</taxon>
        <taxon>Neotominae</taxon>
        <taxon>Peromyscus</taxon>
    </lineage>
</organism>
<evidence type="ECO:0000256" key="1">
    <source>
        <dbReference type="ARBA" id="ARBA00004123"/>
    </source>
</evidence>
<evidence type="ECO:0000313" key="8">
    <source>
        <dbReference type="Proteomes" id="UP000694547"/>
    </source>
</evidence>
<accession>A0A8C8W4S4</accession>
<dbReference type="Proteomes" id="UP000694547">
    <property type="component" value="Chromosome 2"/>
</dbReference>
<name>A0A8C8W4S4_PERMB</name>
<evidence type="ECO:0000259" key="6">
    <source>
        <dbReference type="Pfam" id="PF16005"/>
    </source>
</evidence>
<dbReference type="AlphaFoldDB" id="A0A8C8W4S4"/>
<keyword evidence="8" id="KW-1185">Reference proteome</keyword>
<dbReference type="PANTHER" id="PTHR19447">
    <property type="entry name" value="OOCYTE-EXPRESSED PROTEIN HOMOLOG-RELATED"/>
    <property type="match status" value="1"/>
</dbReference>
<evidence type="ECO:0000256" key="5">
    <source>
        <dbReference type="ARBA" id="ARBA00023242"/>
    </source>
</evidence>
<dbReference type="PANTHER" id="PTHR19447:SF15">
    <property type="entry name" value="KH DOMAIN-CONTAINING PROTEIN 3"/>
    <property type="match status" value="1"/>
</dbReference>
<dbReference type="GO" id="GO:0032991">
    <property type="term" value="C:protein-containing complex"/>
    <property type="evidence" value="ECO:0007669"/>
    <property type="project" value="TreeGrafter"/>
</dbReference>
<dbReference type="InterPro" id="IPR036612">
    <property type="entry name" value="KH_dom_type_1_sf"/>
</dbReference>
<dbReference type="GO" id="GO:0003723">
    <property type="term" value="F:RNA binding"/>
    <property type="evidence" value="ECO:0007669"/>
    <property type="project" value="InterPro"/>
</dbReference>
<dbReference type="InterPro" id="IPR051778">
    <property type="entry name" value="KHDC1"/>
</dbReference>
<evidence type="ECO:0000256" key="4">
    <source>
        <dbReference type="ARBA" id="ARBA00022490"/>
    </source>
</evidence>
<dbReference type="Pfam" id="PF16005">
    <property type="entry name" value="MOEP19"/>
    <property type="match status" value="1"/>
</dbReference>
<dbReference type="GO" id="GO:0005634">
    <property type="term" value="C:nucleus"/>
    <property type="evidence" value="ECO:0007669"/>
    <property type="project" value="UniProtKB-SubCell"/>
</dbReference>
<evidence type="ECO:0000256" key="2">
    <source>
        <dbReference type="ARBA" id="ARBA00004496"/>
    </source>
</evidence>
<reference evidence="7" key="3">
    <citation type="submission" date="2025-09" db="UniProtKB">
        <authorList>
            <consortium name="Ensembl"/>
        </authorList>
    </citation>
    <scope>IDENTIFICATION</scope>
</reference>
<dbReference type="Ensembl" id="ENSPEMT00000035296.1">
    <property type="protein sequence ID" value="ENSPEMP00000035728.1"/>
    <property type="gene ID" value="ENSPEMG00000024522.1"/>
</dbReference>
<evidence type="ECO:0000313" key="7">
    <source>
        <dbReference type="Ensembl" id="ENSPEMP00000035728.1"/>
    </source>
</evidence>
<dbReference type="GO" id="GO:0005737">
    <property type="term" value="C:cytoplasm"/>
    <property type="evidence" value="ECO:0007669"/>
    <property type="project" value="UniProtKB-SubCell"/>
</dbReference>
<dbReference type="InterPro" id="IPR031952">
    <property type="entry name" value="MOEP19_KH-like"/>
</dbReference>
<keyword evidence="4" id="KW-0963">Cytoplasm</keyword>
<reference evidence="7" key="2">
    <citation type="submission" date="2025-08" db="UniProtKB">
        <authorList>
            <consortium name="Ensembl"/>
        </authorList>
    </citation>
    <scope>IDENTIFICATION</scope>
</reference>
<dbReference type="Gene3D" id="3.30.1370.10">
    <property type="entry name" value="K Homology domain, type 1"/>
    <property type="match status" value="1"/>
</dbReference>
<reference evidence="7 8" key="1">
    <citation type="submission" date="2018-10" db="EMBL/GenBank/DDBJ databases">
        <title>Improved assembly of the deer mouse Peromyscus maniculatus genome.</title>
        <authorList>
            <person name="Lassance J.-M."/>
            <person name="Hoekstra H.E."/>
        </authorList>
    </citation>
    <scope>NUCLEOTIDE SEQUENCE [LARGE SCALE GENOMIC DNA]</scope>
</reference>
<proteinExistence type="inferred from homology"/>
<feature type="domain" description="KH-like RNA-binding" evidence="6">
    <location>
        <begin position="30"/>
        <end position="112"/>
    </location>
</feature>
<evidence type="ECO:0000256" key="3">
    <source>
        <dbReference type="ARBA" id="ARBA00009081"/>
    </source>
</evidence>
<keyword evidence="5" id="KW-0539">Nucleus</keyword>
<comment type="similarity">
    <text evidence="3">Belongs to the KHDC1 family.</text>
</comment>
<comment type="subcellular location">
    <subcellularLocation>
        <location evidence="2">Cytoplasm</location>
    </subcellularLocation>
    <subcellularLocation>
        <location evidence="1">Nucleus</location>
    </subcellularLocation>
</comment>
<sequence length="211" mass="23625">MAAFKSFKSLVQLPHQEGTLFKVVGDSSKLPKWFHTEHLDDPETMYMGAWLVEKMFGKDGEYIPHVECVTRTVLHVNQWNPEEEAEILIFGPPDYQKDVSQMISNLVDYFCKQIIQEEDCSQETETQCLPVAVREAATQPAPVEVHEAATQQAPVEVHEAFTQLAPVDDADAAIQLALVEDGDATQLAPVEVGDAATQLGREREREPIEYS</sequence>
<dbReference type="CDD" id="cd12795">
    <property type="entry name" value="FILIA_N_like"/>
    <property type="match status" value="1"/>
</dbReference>
<dbReference type="SUPFAM" id="SSF54791">
    <property type="entry name" value="Eukaryotic type KH-domain (KH-domain type I)"/>
    <property type="match status" value="1"/>
</dbReference>
<protein>
    <recommendedName>
        <fullName evidence="6">KH-like RNA-binding domain-containing protein</fullName>
    </recommendedName>
</protein>